<sequence>IPTLKMLRIDVDFLMQDRDVLQSKREIESTLDSLGKKLVILIDDLDRLEPKEMVYTLKLVKLCADFKRCVYVVACDKSVVEKGLCKQGLDESFLEKIIQLEIPVPKIEQQILDEFFAERLNAVIRSVTGEDADHSLWDKLRPLYHGAISPLMKTLRDTKRYLNALKIRFPQVKDEVNCFDFLILELIRINYPTIYEDIYQNKQYYYYCNWSAESYVLALIARDIDKERSEHLENLLKPQGGKEGIPAKLLAAIFP</sequence>
<protein>
    <recommendedName>
        <fullName evidence="1">KAP NTPase domain-containing protein</fullName>
    </recommendedName>
</protein>
<dbReference type="EMBL" id="BARV01030607">
    <property type="protein sequence ID" value="GAI43271.1"/>
    <property type="molecule type" value="Genomic_DNA"/>
</dbReference>
<evidence type="ECO:0000259" key="1">
    <source>
        <dbReference type="Pfam" id="PF07693"/>
    </source>
</evidence>
<accession>X1PL49</accession>
<organism evidence="2">
    <name type="scientific">marine sediment metagenome</name>
    <dbReference type="NCBI Taxonomy" id="412755"/>
    <lineage>
        <taxon>unclassified sequences</taxon>
        <taxon>metagenomes</taxon>
        <taxon>ecological metagenomes</taxon>
    </lineage>
</organism>
<name>X1PL49_9ZZZZ</name>
<gene>
    <name evidence="2" type="ORF">S06H3_48591</name>
</gene>
<proteinExistence type="predicted"/>
<feature type="domain" description="KAP NTPase" evidence="1">
    <location>
        <begin position="20"/>
        <end position="168"/>
    </location>
</feature>
<reference evidence="2" key="1">
    <citation type="journal article" date="2014" name="Front. Microbiol.">
        <title>High frequency of phylogenetically diverse reductive dehalogenase-homologous genes in deep subseafloor sedimentary metagenomes.</title>
        <authorList>
            <person name="Kawai M."/>
            <person name="Futagami T."/>
            <person name="Toyoda A."/>
            <person name="Takaki Y."/>
            <person name="Nishi S."/>
            <person name="Hori S."/>
            <person name="Arai W."/>
            <person name="Tsubouchi T."/>
            <person name="Morono Y."/>
            <person name="Uchiyama I."/>
            <person name="Ito T."/>
            <person name="Fujiyama A."/>
            <person name="Inagaki F."/>
            <person name="Takami H."/>
        </authorList>
    </citation>
    <scope>NUCLEOTIDE SEQUENCE</scope>
    <source>
        <strain evidence="2">Expedition CK06-06</strain>
    </source>
</reference>
<feature type="non-terminal residue" evidence="2">
    <location>
        <position position="255"/>
    </location>
</feature>
<dbReference type="AlphaFoldDB" id="X1PL49"/>
<evidence type="ECO:0000313" key="2">
    <source>
        <dbReference type="EMBL" id="GAI43271.1"/>
    </source>
</evidence>
<comment type="caution">
    <text evidence="2">The sequence shown here is derived from an EMBL/GenBank/DDBJ whole genome shotgun (WGS) entry which is preliminary data.</text>
</comment>
<feature type="non-terminal residue" evidence="2">
    <location>
        <position position="1"/>
    </location>
</feature>
<dbReference type="Pfam" id="PF07693">
    <property type="entry name" value="KAP_NTPase"/>
    <property type="match status" value="1"/>
</dbReference>
<dbReference type="InterPro" id="IPR011646">
    <property type="entry name" value="KAP_P-loop"/>
</dbReference>